<reference evidence="3" key="1">
    <citation type="submission" date="2017-09" db="EMBL/GenBank/DDBJ databases">
        <authorList>
            <person name="Varghese N."/>
            <person name="Submissions S."/>
        </authorList>
    </citation>
    <scope>NUCLEOTIDE SEQUENCE [LARGE SCALE GENOMIC DNA]</scope>
    <source>
        <strain evidence="3">MSL47</strain>
    </source>
</reference>
<dbReference type="Proteomes" id="UP000219573">
    <property type="component" value="Unassembled WGS sequence"/>
</dbReference>
<keyword evidence="3" id="KW-1185">Reference proteome</keyword>
<feature type="transmembrane region" description="Helical" evidence="1">
    <location>
        <begin position="107"/>
        <end position="128"/>
    </location>
</feature>
<dbReference type="OrthoDB" id="5459053at2"/>
<dbReference type="AlphaFoldDB" id="A0A285I2F8"/>
<evidence type="ECO:0000313" key="3">
    <source>
        <dbReference type="Proteomes" id="UP000219573"/>
    </source>
</evidence>
<accession>A0A285I2F8</accession>
<dbReference type="EMBL" id="OBDZ01000029">
    <property type="protein sequence ID" value="SNY42124.1"/>
    <property type="molecule type" value="Genomic_DNA"/>
</dbReference>
<feature type="transmembrane region" description="Helical" evidence="1">
    <location>
        <begin position="54"/>
        <end position="73"/>
    </location>
</feature>
<feature type="transmembrane region" description="Helical" evidence="1">
    <location>
        <begin position="188"/>
        <end position="213"/>
    </location>
</feature>
<keyword evidence="1" id="KW-0812">Transmembrane</keyword>
<dbReference type="PANTHER" id="PTHR35531:SF1">
    <property type="entry name" value="INNER MEMBRANE PROTEIN YBCI-RELATED"/>
    <property type="match status" value="1"/>
</dbReference>
<dbReference type="GO" id="GO:0016787">
    <property type="term" value="F:hydrolase activity"/>
    <property type="evidence" value="ECO:0007669"/>
    <property type="project" value="UniProtKB-KW"/>
</dbReference>
<keyword evidence="1" id="KW-0472">Membrane</keyword>
<organism evidence="2 3">
    <name type="scientific">Orenia metallireducens</name>
    <dbReference type="NCBI Taxonomy" id="1413210"/>
    <lineage>
        <taxon>Bacteria</taxon>
        <taxon>Bacillati</taxon>
        <taxon>Bacillota</taxon>
        <taxon>Clostridia</taxon>
        <taxon>Halanaerobiales</taxon>
        <taxon>Halobacteroidaceae</taxon>
        <taxon>Orenia</taxon>
    </lineage>
</organism>
<dbReference type="Pfam" id="PF04307">
    <property type="entry name" value="YdjM"/>
    <property type="match status" value="1"/>
</dbReference>
<protein>
    <submittedName>
        <fullName evidence="2">Membrane-bound metal-dependent hydrolase YbcI, DUF457 family</fullName>
    </submittedName>
</protein>
<dbReference type="InterPro" id="IPR007404">
    <property type="entry name" value="YdjM-like"/>
</dbReference>
<dbReference type="PANTHER" id="PTHR35531">
    <property type="entry name" value="INNER MEMBRANE PROTEIN YBCI-RELATED"/>
    <property type="match status" value="1"/>
</dbReference>
<gene>
    <name evidence="2" type="ORF">SAMN06265827_12933</name>
</gene>
<name>A0A285I2F8_9FIRM</name>
<sequence>MTYKTHKTVGLFLAMAFIIGNNISNHLINSNISSNVVAINLTNPTVTNSIPGGLIFFLEVFYYLYLAYLGSLYPDIDHIGSHLGHRRKVLSYYIAMKFGHRTITHSLLGMLIGTLPVFLISQTTWIFFNFGKIAWFYFTIGYFSHLFTDTMNPKGIPWLYPKKTMYSLNHFQMGTSSEEWMNVGTGGFLLASSFLFPTPISYALFVYLLILVIK</sequence>
<evidence type="ECO:0000256" key="1">
    <source>
        <dbReference type="SAM" id="Phobius"/>
    </source>
</evidence>
<evidence type="ECO:0000313" key="2">
    <source>
        <dbReference type="EMBL" id="SNY42124.1"/>
    </source>
</evidence>
<dbReference type="RefSeq" id="WP_097019096.1">
    <property type="nucleotide sequence ID" value="NZ_OBDZ01000029.1"/>
</dbReference>
<keyword evidence="1" id="KW-1133">Transmembrane helix</keyword>
<keyword evidence="2" id="KW-0378">Hydrolase</keyword>
<proteinExistence type="predicted"/>